<keyword evidence="3" id="KW-0378">Hydrolase</keyword>
<evidence type="ECO:0000256" key="8">
    <source>
        <dbReference type="PIRSR" id="PIRSR600101-2"/>
    </source>
</evidence>
<keyword evidence="10" id="KW-1133">Transmembrane helix</keyword>
<reference evidence="11" key="1">
    <citation type="submission" date="2014-07" db="EMBL/GenBank/DDBJ databases">
        <authorList>
            <person name="Martin A.A"/>
            <person name="De Silva N."/>
        </authorList>
    </citation>
    <scope>NUCLEOTIDE SEQUENCE</scope>
</reference>
<keyword evidence="10" id="KW-0812">Transmembrane</keyword>
<dbReference type="PRINTS" id="PR01210">
    <property type="entry name" value="GGTRANSPTASE"/>
</dbReference>
<dbReference type="FunFam" id="1.10.246.130:FF:000005">
    <property type="entry name" value="Gamma-glutamyltranspeptidase 1, putative"/>
    <property type="match status" value="1"/>
</dbReference>
<protein>
    <submittedName>
        <fullName evidence="12">Gamma-glutamyltranspeptidase 1</fullName>
    </submittedName>
</protein>
<evidence type="ECO:0000256" key="5">
    <source>
        <dbReference type="ARBA" id="ARBA00023315"/>
    </source>
</evidence>
<feature type="binding site" evidence="8">
    <location>
        <begin position="460"/>
        <end position="462"/>
    </location>
    <ligand>
        <name>L-glutamate</name>
        <dbReference type="ChEBI" id="CHEBI:29985"/>
    </ligand>
</feature>
<keyword evidence="4" id="KW-0325">Glycoprotein</keyword>
<reference evidence="12" key="2">
    <citation type="submission" date="2015-08" db="UniProtKB">
        <authorList>
            <consortium name="WormBaseParasite"/>
        </authorList>
    </citation>
    <scope>IDENTIFICATION</scope>
</reference>
<dbReference type="AlphaFoldDB" id="A0A0K0F1I9"/>
<evidence type="ECO:0000256" key="7">
    <source>
        <dbReference type="PIRSR" id="PIRSR600101-1"/>
    </source>
</evidence>
<keyword evidence="6" id="KW-1199">Hemostasis impairing toxin</keyword>
<feature type="binding site" evidence="8">
    <location>
        <position position="484"/>
    </location>
    <ligand>
        <name>L-glutamate</name>
        <dbReference type="ChEBI" id="CHEBI:29985"/>
    </ligand>
</feature>
<evidence type="ECO:0000256" key="9">
    <source>
        <dbReference type="SAM" id="MobiDB-lite"/>
    </source>
</evidence>
<keyword evidence="5" id="KW-0012">Acyltransferase</keyword>
<evidence type="ECO:0000313" key="12">
    <source>
        <dbReference type="WBParaSite" id="SVE_0266400.1"/>
    </source>
</evidence>
<evidence type="ECO:0000256" key="10">
    <source>
        <dbReference type="SAM" id="Phobius"/>
    </source>
</evidence>
<dbReference type="InterPro" id="IPR043137">
    <property type="entry name" value="GGT_ssub_C"/>
</dbReference>
<evidence type="ECO:0000256" key="6">
    <source>
        <dbReference type="ARBA" id="ARBA00084097"/>
    </source>
</evidence>
<dbReference type="Gene3D" id="1.10.246.130">
    <property type="match status" value="1"/>
</dbReference>
<feature type="binding site" evidence="8">
    <location>
        <begin position="512"/>
        <end position="513"/>
    </location>
    <ligand>
        <name>L-glutamate</name>
        <dbReference type="ChEBI" id="CHEBI:29985"/>
    </ligand>
</feature>
<feature type="compositionally biased region" description="Basic and acidic residues" evidence="9">
    <location>
        <begin position="7"/>
        <end position="16"/>
    </location>
</feature>
<dbReference type="GO" id="GO:0006751">
    <property type="term" value="P:glutathione catabolic process"/>
    <property type="evidence" value="ECO:0007669"/>
    <property type="project" value="InterPro"/>
</dbReference>
<dbReference type="Gene3D" id="3.60.20.40">
    <property type="match status" value="1"/>
</dbReference>
<feature type="binding site" evidence="8">
    <location>
        <position position="542"/>
    </location>
    <ligand>
        <name>L-glutamate</name>
        <dbReference type="ChEBI" id="CHEBI:29985"/>
    </ligand>
</feature>
<dbReference type="Proteomes" id="UP000035680">
    <property type="component" value="Unassembled WGS sequence"/>
</dbReference>
<accession>A0A0K0F1I9</accession>
<dbReference type="GO" id="GO:0016746">
    <property type="term" value="F:acyltransferase activity"/>
    <property type="evidence" value="ECO:0007669"/>
    <property type="project" value="UniProtKB-KW"/>
</dbReference>
<feature type="active site" description="Nucleophile" evidence="7">
    <location>
        <position position="442"/>
    </location>
</feature>
<evidence type="ECO:0000256" key="3">
    <source>
        <dbReference type="ARBA" id="ARBA00022801"/>
    </source>
</evidence>
<evidence type="ECO:0000256" key="4">
    <source>
        <dbReference type="ARBA" id="ARBA00023180"/>
    </source>
</evidence>
<evidence type="ECO:0000256" key="2">
    <source>
        <dbReference type="ARBA" id="ARBA00022679"/>
    </source>
</evidence>
<evidence type="ECO:0000313" key="11">
    <source>
        <dbReference type="Proteomes" id="UP000035680"/>
    </source>
</evidence>
<organism evidence="11 12">
    <name type="scientific">Strongyloides venezuelensis</name>
    <name type="common">Threadworm</name>
    <dbReference type="NCBI Taxonomy" id="75913"/>
    <lineage>
        <taxon>Eukaryota</taxon>
        <taxon>Metazoa</taxon>
        <taxon>Ecdysozoa</taxon>
        <taxon>Nematoda</taxon>
        <taxon>Chromadorea</taxon>
        <taxon>Rhabditida</taxon>
        <taxon>Tylenchina</taxon>
        <taxon>Panagrolaimomorpha</taxon>
        <taxon>Strongyloidoidea</taxon>
        <taxon>Strongyloididae</taxon>
        <taxon>Strongyloides</taxon>
    </lineage>
</organism>
<evidence type="ECO:0000256" key="1">
    <source>
        <dbReference type="ARBA" id="ARBA00022670"/>
    </source>
</evidence>
<name>A0A0K0F1I9_STRVS</name>
<dbReference type="PANTHER" id="PTHR11686">
    <property type="entry name" value="GAMMA GLUTAMYL TRANSPEPTIDASE"/>
    <property type="match status" value="1"/>
</dbReference>
<keyword evidence="1" id="KW-0645">Protease</keyword>
<feature type="transmembrane region" description="Helical" evidence="10">
    <location>
        <begin position="41"/>
        <end position="66"/>
    </location>
</feature>
<dbReference type="SUPFAM" id="SSF56235">
    <property type="entry name" value="N-terminal nucleophile aminohydrolases (Ntn hydrolases)"/>
    <property type="match status" value="1"/>
</dbReference>
<sequence length="640" mass="70828">MAVIMSRADDEHDPLISRDSITGDEDEEGSSNNIFTSSKQLLIGILMTMVIFFLLLTTVFFGALYYKSLQPGKNKFPTFPEPSSSFLGHYNKAAVAADNEICSGIGRDILLKGGNAVDAAISALFCIGIMDTHSAGIGGGHFFTIYNVTEQKCHVIDAREAAPMSANETMYDGRWDKSKTGWLAIAVPGEVHGMFTAYKRFGSGKVSWKSLVDPTIQLLKDGFPTSHALARALKDNEDWIKMEPTMQDFINPDTGEIFKVGEQIKTRKNLLKTFEMIANATNPIKAFYNSSFTDELVREFQENDGIITKEDFVKYKSIVRSDSSVIYTSLKNNRYICGPPPPSGSAVAQAILNIMDGYTFDSISTYNDYTNFFHHFIEASKFAYAARSSLGDMNFLKNASFIAKNITSKEWAKDIRRRITHTTHDDKYYGGNFEYVPEDHGTTHISVIDVEGNAVSVTSTINLILGAKVSSPSSNILWNSEMDDFSLPNYPNFFKIPPSPSNYIKGGKRPMSSMSPIIIFSNATLSPNTKSTEVLAVGGAGGSTIISGVANVALHAMWMKNTTVKTAIDFPRMHNQLRPNVTMIENRMPKEFIEKLEERGHTFERTENITVITAVKKEVDGSITANSDFRKGIESEPAGY</sequence>
<feature type="region of interest" description="Disordered" evidence="9">
    <location>
        <begin position="1"/>
        <end position="30"/>
    </location>
</feature>
<dbReference type="InterPro" id="IPR000101">
    <property type="entry name" value="GGT_peptidase"/>
</dbReference>
<dbReference type="GO" id="GO:0006508">
    <property type="term" value="P:proteolysis"/>
    <property type="evidence" value="ECO:0007669"/>
    <property type="project" value="UniProtKB-KW"/>
</dbReference>
<dbReference type="Pfam" id="PF01019">
    <property type="entry name" value="G_glu_transpept"/>
    <property type="match status" value="1"/>
</dbReference>
<dbReference type="PANTHER" id="PTHR11686:SF69">
    <property type="entry name" value="GAMMA-GLUTAMYLTRANSPEPTIDASE 1"/>
    <property type="match status" value="1"/>
</dbReference>
<keyword evidence="2" id="KW-0808">Transferase</keyword>
<keyword evidence="11" id="KW-1185">Reference proteome</keyword>
<proteinExistence type="predicted"/>
<dbReference type="WBParaSite" id="SVE_0266400.1">
    <property type="protein sequence ID" value="SVE_0266400.1"/>
    <property type="gene ID" value="SVE_0266400"/>
</dbReference>
<dbReference type="InterPro" id="IPR029055">
    <property type="entry name" value="Ntn_hydrolases_N"/>
</dbReference>
<dbReference type="GO" id="GO:0036374">
    <property type="term" value="F:glutathione hydrolase activity"/>
    <property type="evidence" value="ECO:0007669"/>
    <property type="project" value="InterPro"/>
</dbReference>
<keyword evidence="6" id="KW-1202">Platelet aggregation activating toxin</keyword>
<dbReference type="STRING" id="75913.A0A0K0F1I9"/>
<dbReference type="GO" id="GO:0005886">
    <property type="term" value="C:plasma membrane"/>
    <property type="evidence" value="ECO:0007669"/>
    <property type="project" value="TreeGrafter"/>
</dbReference>
<keyword evidence="10" id="KW-0472">Membrane</keyword>
<dbReference type="InterPro" id="IPR043138">
    <property type="entry name" value="GGT_lsub"/>
</dbReference>
<feature type="binding site" evidence="8">
    <location>
        <position position="159"/>
    </location>
    <ligand>
        <name>L-glutamate</name>
        <dbReference type="ChEBI" id="CHEBI:29985"/>
    </ligand>
</feature>
<dbReference type="FunFam" id="3.60.20.40:FF:000001">
    <property type="entry name" value="Gamma-glutamyltranspeptidase 1"/>
    <property type="match status" value="1"/>
</dbReference>
<keyword evidence="6" id="KW-0800">Toxin</keyword>